<evidence type="ECO:0000313" key="2">
    <source>
        <dbReference type="EMBL" id="KAF0891572.1"/>
    </source>
</evidence>
<feature type="region of interest" description="Disordered" evidence="1">
    <location>
        <begin position="15"/>
        <end position="50"/>
    </location>
</feature>
<dbReference type="AlphaFoldDB" id="A0A6G1BUR4"/>
<proteinExistence type="predicted"/>
<gene>
    <name evidence="2" type="ORF">E2562_010566</name>
</gene>
<accession>A0A6G1BUR4</accession>
<protein>
    <submittedName>
        <fullName evidence="2">Uncharacterized protein</fullName>
    </submittedName>
</protein>
<comment type="caution">
    <text evidence="2">The sequence shown here is derived from an EMBL/GenBank/DDBJ whole genome shotgun (WGS) entry which is preliminary data.</text>
</comment>
<name>A0A6G1BUR4_9ORYZ</name>
<dbReference type="Proteomes" id="UP000479710">
    <property type="component" value="Unassembled WGS sequence"/>
</dbReference>
<feature type="compositionally biased region" description="Low complexity" evidence="1">
    <location>
        <begin position="40"/>
        <end position="49"/>
    </location>
</feature>
<evidence type="ECO:0000256" key="1">
    <source>
        <dbReference type="SAM" id="MobiDB-lite"/>
    </source>
</evidence>
<feature type="compositionally biased region" description="Basic and acidic residues" evidence="1">
    <location>
        <begin position="15"/>
        <end position="26"/>
    </location>
</feature>
<dbReference type="EMBL" id="SPHZ02000011">
    <property type="protein sequence ID" value="KAF0891572.1"/>
    <property type="molecule type" value="Genomic_DNA"/>
</dbReference>
<organism evidence="2 3">
    <name type="scientific">Oryza meyeriana var. granulata</name>
    <dbReference type="NCBI Taxonomy" id="110450"/>
    <lineage>
        <taxon>Eukaryota</taxon>
        <taxon>Viridiplantae</taxon>
        <taxon>Streptophyta</taxon>
        <taxon>Embryophyta</taxon>
        <taxon>Tracheophyta</taxon>
        <taxon>Spermatophyta</taxon>
        <taxon>Magnoliopsida</taxon>
        <taxon>Liliopsida</taxon>
        <taxon>Poales</taxon>
        <taxon>Poaceae</taxon>
        <taxon>BOP clade</taxon>
        <taxon>Oryzoideae</taxon>
        <taxon>Oryzeae</taxon>
        <taxon>Oryzinae</taxon>
        <taxon>Oryza</taxon>
        <taxon>Oryza meyeriana</taxon>
    </lineage>
</organism>
<sequence>MDVCDSFVLLGRGCGDGRADGRRWGGDGDLVSGDAKQHSRSSSSLPSCSHEIRPEWELAASTHLEEL</sequence>
<evidence type="ECO:0000313" key="3">
    <source>
        <dbReference type="Proteomes" id="UP000479710"/>
    </source>
</evidence>
<reference evidence="2 3" key="1">
    <citation type="submission" date="2019-11" db="EMBL/GenBank/DDBJ databases">
        <title>Whole genome sequence of Oryza granulata.</title>
        <authorList>
            <person name="Li W."/>
        </authorList>
    </citation>
    <scope>NUCLEOTIDE SEQUENCE [LARGE SCALE GENOMIC DNA]</scope>
    <source>
        <strain evidence="3">cv. Menghai</strain>
        <tissue evidence="2">Leaf</tissue>
    </source>
</reference>
<keyword evidence="3" id="KW-1185">Reference proteome</keyword>